<feature type="domain" description="Longin" evidence="11">
    <location>
        <begin position="9"/>
        <end position="129"/>
    </location>
</feature>
<keyword evidence="4" id="KW-0472">Membrane</keyword>
<dbReference type="PROSITE" id="PS50892">
    <property type="entry name" value="V_SNARE"/>
    <property type="match status" value="1"/>
</dbReference>
<dbReference type="Pfam" id="PF00957">
    <property type="entry name" value="Synaptobrevin"/>
    <property type="match status" value="1"/>
</dbReference>
<dbReference type="SUPFAM" id="SSF58038">
    <property type="entry name" value="SNARE fusion complex"/>
    <property type="match status" value="1"/>
</dbReference>
<dbReference type="CDD" id="cd14824">
    <property type="entry name" value="Longin"/>
    <property type="match status" value="1"/>
</dbReference>
<evidence type="ECO:0000256" key="10">
    <source>
        <dbReference type="PROSITE-ProRule" id="PRU00290"/>
    </source>
</evidence>
<dbReference type="GO" id="GO:0005484">
    <property type="term" value="F:SNAP receptor activity"/>
    <property type="evidence" value="ECO:0007669"/>
    <property type="project" value="TreeGrafter"/>
</dbReference>
<dbReference type="InterPro" id="IPR042855">
    <property type="entry name" value="V_SNARE_CC"/>
</dbReference>
<evidence type="ECO:0000256" key="6">
    <source>
        <dbReference type="ARBA" id="ARBA00023288"/>
    </source>
</evidence>
<evidence type="ECO:0000259" key="11">
    <source>
        <dbReference type="PROSITE" id="PS50859"/>
    </source>
</evidence>
<dbReference type="InterPro" id="IPR045848">
    <property type="entry name" value="R-SNARE_YKT6"/>
</dbReference>
<name>A0A4Y7NKW2_9CRUS</name>
<comment type="function">
    <text evidence="8">Vesicular soluble NSF attachment protein receptor (v-SNARE) mediating vesicle docking and fusion to a specific acceptor cellular compartment. Functions in endoplasmic reticulum to Golgi transport; as part of a SNARE complex composed of GOSR1, GOSR2 and STX5. Functions in early/recycling endosome to TGN transport; as part of a SNARE complex composed of BET1L, GOSR1 and STX5. Has a S-palmitoyl transferase activity.</text>
</comment>
<dbReference type="Pfam" id="PF13774">
    <property type="entry name" value="Longin"/>
    <property type="match status" value="1"/>
</dbReference>
<dbReference type="GO" id="GO:0030659">
    <property type="term" value="C:cytoplasmic vesicle membrane"/>
    <property type="evidence" value="ECO:0007669"/>
    <property type="project" value="UniProtKB-SubCell"/>
</dbReference>
<evidence type="ECO:0000256" key="7">
    <source>
        <dbReference type="ARBA" id="ARBA00023289"/>
    </source>
</evidence>
<evidence type="ECO:0000256" key="4">
    <source>
        <dbReference type="ARBA" id="ARBA00023136"/>
    </source>
</evidence>
<dbReference type="SMART" id="SM01270">
    <property type="entry name" value="Longin"/>
    <property type="match status" value="1"/>
</dbReference>
<accession>A0A4Y7NKW2</accession>
<dbReference type="InterPro" id="IPR010908">
    <property type="entry name" value="Longin_dom"/>
</dbReference>
<dbReference type="PROSITE" id="PS50859">
    <property type="entry name" value="LONGIN"/>
    <property type="match status" value="1"/>
</dbReference>
<feature type="domain" description="V-SNARE coiled-coil homology" evidence="12">
    <location>
        <begin position="140"/>
        <end position="200"/>
    </location>
</feature>
<keyword evidence="5" id="KW-0564">Palmitate</keyword>
<dbReference type="EMBL" id="LR024279">
    <property type="protein sequence ID" value="SVE93898.1"/>
    <property type="molecule type" value="mRNA"/>
</dbReference>
<evidence type="ECO:0000256" key="9">
    <source>
        <dbReference type="ARBA" id="ARBA00025701"/>
    </source>
</evidence>
<dbReference type="FunFam" id="1.20.5.110:FF:000020">
    <property type="entry name" value="synaptobrevin homolog YKT6"/>
    <property type="match status" value="1"/>
</dbReference>
<dbReference type="AlphaFoldDB" id="A0A4Y7NKW2"/>
<dbReference type="CDD" id="cd15867">
    <property type="entry name" value="R-SNARE_YKT6"/>
    <property type="match status" value="1"/>
</dbReference>
<evidence type="ECO:0000256" key="8">
    <source>
        <dbReference type="ARBA" id="ARBA00025256"/>
    </source>
</evidence>
<keyword evidence="10" id="KW-0175">Coiled coil</keyword>
<comment type="similarity">
    <text evidence="2">Belongs to the synaptobrevin family.</text>
</comment>
<gene>
    <name evidence="13" type="primary">EOG090X0E6P</name>
</gene>
<evidence type="ECO:0000256" key="3">
    <source>
        <dbReference type="ARBA" id="ARBA00022481"/>
    </source>
</evidence>
<dbReference type="SUPFAM" id="SSF64356">
    <property type="entry name" value="SNARE-like"/>
    <property type="match status" value="1"/>
</dbReference>
<keyword evidence="7" id="KW-0636">Prenylation</keyword>
<protein>
    <submittedName>
        <fullName evidence="13">EOG090X0E6P</fullName>
    </submittedName>
</protein>
<keyword evidence="6" id="KW-0449">Lipoprotein</keyword>
<evidence type="ECO:0000259" key="12">
    <source>
        <dbReference type="PROSITE" id="PS50892"/>
    </source>
</evidence>
<keyword evidence="3" id="KW-0488">Methylation</keyword>
<dbReference type="GO" id="GO:0006888">
    <property type="term" value="P:endoplasmic reticulum to Golgi vesicle-mediated transport"/>
    <property type="evidence" value="ECO:0007669"/>
    <property type="project" value="TreeGrafter"/>
</dbReference>
<evidence type="ECO:0000313" key="13">
    <source>
        <dbReference type="EMBL" id="SVE93898.1"/>
    </source>
</evidence>
<sequence>MVKLYSLAVLFRKDNGPPQLLKAAYDLASFGFFQRSSIQEFMAFTTKILTERTQAASRQSVKQNEYMCHIYVRADGLGGVVIADTEYPQRVAHTLLTKLLDDFSARVESSLWSEGNAACAAYTGLEASLAKYQNPREADALTKVQEELDETKIILHNTIEAVLERGEKLDDLVSKSQGLSDASKMFYKTAKKTNSCCTFG</sequence>
<dbReference type="PANTHER" id="PTHR45806">
    <property type="entry name" value="SYNAPTOBREVIN HOMOLOG YKT6"/>
    <property type="match status" value="1"/>
</dbReference>
<dbReference type="PANTHER" id="PTHR45806:SF1">
    <property type="entry name" value="SYNAPTOBREVIN HOMOLOG YKT6"/>
    <property type="match status" value="1"/>
</dbReference>
<evidence type="ECO:0000256" key="2">
    <source>
        <dbReference type="ARBA" id="ARBA00008025"/>
    </source>
</evidence>
<evidence type="ECO:0000256" key="1">
    <source>
        <dbReference type="ARBA" id="ARBA00004444"/>
    </source>
</evidence>
<dbReference type="GO" id="GO:0000139">
    <property type="term" value="C:Golgi membrane"/>
    <property type="evidence" value="ECO:0007669"/>
    <property type="project" value="UniProtKB-SubCell"/>
</dbReference>
<dbReference type="Gene3D" id="1.20.5.110">
    <property type="match status" value="1"/>
</dbReference>
<proteinExistence type="evidence at transcript level"/>
<dbReference type="InterPro" id="IPR011012">
    <property type="entry name" value="Longin-like_dom_sf"/>
</dbReference>
<reference evidence="13" key="1">
    <citation type="submission" date="2018-08" db="EMBL/GenBank/DDBJ databases">
        <authorList>
            <person name="Cornetti L."/>
        </authorList>
    </citation>
    <scope>NUCLEOTIDE SEQUENCE</scope>
    <source>
        <strain evidence="13">BE-ASS</strain>
    </source>
</reference>
<comment type="subcellular location">
    <subcellularLocation>
        <location evidence="9">Cytoplasmic vesicle membrane</location>
        <topology evidence="9">Lipid-anchor</topology>
        <orientation evidence="9">Cytoplasmic side</orientation>
    </subcellularLocation>
    <subcellularLocation>
        <location evidence="1">Golgi apparatus membrane</location>
        <topology evidence="1">Lipid-anchor</topology>
        <orientation evidence="1">Cytoplasmic side</orientation>
    </subcellularLocation>
</comment>
<evidence type="ECO:0000256" key="5">
    <source>
        <dbReference type="ARBA" id="ARBA00023139"/>
    </source>
</evidence>
<organism evidence="13">
    <name type="scientific">Scapholeberis mucronata</name>
    <dbReference type="NCBI Taxonomy" id="202097"/>
    <lineage>
        <taxon>Eukaryota</taxon>
        <taxon>Metazoa</taxon>
        <taxon>Ecdysozoa</taxon>
        <taxon>Arthropoda</taxon>
        <taxon>Crustacea</taxon>
        <taxon>Branchiopoda</taxon>
        <taxon>Diplostraca</taxon>
        <taxon>Cladocera</taxon>
        <taxon>Anomopoda</taxon>
        <taxon>Daphniidae</taxon>
        <taxon>Scapholeberis</taxon>
    </lineage>
</organism>
<dbReference type="Gene3D" id="3.30.450.50">
    <property type="entry name" value="Longin domain"/>
    <property type="match status" value="1"/>
</dbReference>